<dbReference type="OrthoDB" id="429034at2759"/>
<feature type="domain" description="Plastid lipid-associated protein/fibrillin conserved" evidence="3">
    <location>
        <begin position="113"/>
        <end position="312"/>
    </location>
</feature>
<reference evidence="5" key="1">
    <citation type="journal article" date="2019" name="Nat. Commun.">
        <title>Expansion of phycobilisome linker gene families in mesophilic red algae.</title>
        <authorList>
            <person name="Lee J."/>
            <person name="Kim D."/>
            <person name="Bhattacharya D."/>
            <person name="Yoon H.S."/>
        </authorList>
    </citation>
    <scope>NUCLEOTIDE SEQUENCE [LARGE SCALE GENOMIC DNA]</scope>
    <source>
        <strain evidence="5">CCMP 1328</strain>
    </source>
</reference>
<dbReference type="GO" id="GO:0009536">
    <property type="term" value="C:plastid"/>
    <property type="evidence" value="ECO:0007669"/>
    <property type="project" value="UniProtKB-SubCell"/>
</dbReference>
<evidence type="ECO:0000313" key="4">
    <source>
        <dbReference type="EMBL" id="KAA8497030.1"/>
    </source>
</evidence>
<evidence type="ECO:0000259" key="3">
    <source>
        <dbReference type="Pfam" id="PF04755"/>
    </source>
</evidence>
<accession>A0A5J4Z190</accession>
<dbReference type="OMA" id="QYSTARE"/>
<comment type="subcellular location">
    <subcellularLocation>
        <location evidence="1">Plastid</location>
    </subcellularLocation>
</comment>
<evidence type="ECO:0000256" key="1">
    <source>
        <dbReference type="ARBA" id="ARBA00004474"/>
    </source>
</evidence>
<proteinExistence type="predicted"/>
<evidence type="ECO:0000256" key="2">
    <source>
        <dbReference type="ARBA" id="ARBA00022640"/>
    </source>
</evidence>
<dbReference type="PANTHER" id="PTHR31906">
    <property type="entry name" value="PLASTID-LIPID-ASSOCIATED PROTEIN 4, CHLOROPLASTIC-RELATED"/>
    <property type="match status" value="1"/>
</dbReference>
<organism evidence="4 5">
    <name type="scientific">Porphyridium purpureum</name>
    <name type="common">Red alga</name>
    <name type="synonym">Porphyridium cruentum</name>
    <dbReference type="NCBI Taxonomy" id="35688"/>
    <lineage>
        <taxon>Eukaryota</taxon>
        <taxon>Rhodophyta</taxon>
        <taxon>Bangiophyceae</taxon>
        <taxon>Porphyridiales</taxon>
        <taxon>Porphyridiaceae</taxon>
        <taxon>Porphyridium</taxon>
    </lineage>
</organism>
<dbReference type="Proteomes" id="UP000324585">
    <property type="component" value="Unassembled WGS sequence"/>
</dbReference>
<evidence type="ECO:0000313" key="5">
    <source>
        <dbReference type="Proteomes" id="UP000324585"/>
    </source>
</evidence>
<gene>
    <name evidence="4" type="ORF">FVE85_0759</name>
</gene>
<comment type="caution">
    <text evidence="4">The sequence shown here is derived from an EMBL/GenBank/DDBJ whole genome shotgun (WGS) entry which is preliminary data.</text>
</comment>
<dbReference type="InterPro" id="IPR039633">
    <property type="entry name" value="PAP"/>
</dbReference>
<dbReference type="EMBL" id="VRMN01000002">
    <property type="protein sequence ID" value="KAA8497030.1"/>
    <property type="molecule type" value="Genomic_DNA"/>
</dbReference>
<protein>
    <recommendedName>
        <fullName evidence="3">Plastid lipid-associated protein/fibrillin conserved domain-containing protein</fullName>
    </recommendedName>
</protein>
<keyword evidence="5" id="KW-1185">Reference proteome</keyword>
<name>A0A5J4Z190_PORPP</name>
<keyword evidence="2" id="KW-0934">Plastid</keyword>
<dbReference type="AlphaFoldDB" id="A0A5J4Z190"/>
<dbReference type="Pfam" id="PF04755">
    <property type="entry name" value="PAP_fibrillin"/>
    <property type="match status" value="1"/>
</dbReference>
<sequence length="318" mass="36008">MSAFVNSIIRDAGCGAVCRDVSGHRESGVGVCLGDRRVSAHEWKLTCGSGTHANRARTQRVRLGATTAAEVSVSPAPDDAKLALLVLLQQMREKLRVKEGSVEPVTPVQLRDATQRTEWKQKIERALDTLQRAPVAKQFETPLTSNPAVLDGSWRLLYSDAREITSLTKLPFGFRLVKVNQDIRLANARFENVAIVDHRWLGLTIEVRIKAQFAVEPKRLVRQSLGRAGRGIKDYQKKSAVEQRIRGSKINVQFERREISIKRIFWRWFVNWQIVNKQIIERFRVPGLIIQYIDETLRVGKGANTGGGYYVLVREPEE</sequence>
<dbReference type="InterPro" id="IPR006843">
    <property type="entry name" value="PAP/fibrillin_dom"/>
</dbReference>